<dbReference type="PANTHER" id="PTHR15921:SF3">
    <property type="entry name" value="PRE-MRNA CLEAVAGE COMPLEX 2 PROTEIN PCF11"/>
    <property type="match status" value="1"/>
</dbReference>
<evidence type="ECO:0000259" key="1">
    <source>
        <dbReference type="SMART" id="SM00582"/>
    </source>
</evidence>
<dbReference type="GO" id="GO:0031124">
    <property type="term" value="P:mRNA 3'-end processing"/>
    <property type="evidence" value="ECO:0007669"/>
    <property type="project" value="InterPro"/>
</dbReference>
<evidence type="ECO:0000313" key="2">
    <source>
        <dbReference type="Proteomes" id="UP000492821"/>
    </source>
</evidence>
<dbReference type="GO" id="GO:0006369">
    <property type="term" value="P:termination of RNA polymerase II transcription"/>
    <property type="evidence" value="ECO:0007669"/>
    <property type="project" value="InterPro"/>
</dbReference>
<reference evidence="2" key="1">
    <citation type="journal article" date="2013" name="Genetics">
        <title>The draft genome and transcriptome of Panagrellus redivivus are shaped by the harsh demands of a free-living lifestyle.</title>
        <authorList>
            <person name="Srinivasan J."/>
            <person name="Dillman A.R."/>
            <person name="Macchietto M.G."/>
            <person name="Heikkinen L."/>
            <person name="Lakso M."/>
            <person name="Fracchia K.M."/>
            <person name="Antoshechkin I."/>
            <person name="Mortazavi A."/>
            <person name="Wong G."/>
            <person name="Sternberg P.W."/>
        </authorList>
    </citation>
    <scope>NUCLEOTIDE SEQUENCE [LARGE SCALE GENOMIC DNA]</scope>
    <source>
        <strain evidence="2">MT8872</strain>
    </source>
</reference>
<dbReference type="Gene3D" id="1.25.40.90">
    <property type="match status" value="1"/>
</dbReference>
<sequence>MCELLSVVDRFNAELNRITPEKRDEIRHITKVAYDFAPFAVCIMKSIINFTRKLFVDKKLIGIYMMDSSIKCPHEVVSEYRRLFDKELVNLISETFQQMNFELRLSLYACRRTWKSIFSDSTLERLNRHINAIDPAWPQQFLPRERCSVLLVVLF</sequence>
<dbReference type="GO" id="GO:0003729">
    <property type="term" value="F:mRNA binding"/>
    <property type="evidence" value="ECO:0007669"/>
    <property type="project" value="InterPro"/>
</dbReference>
<dbReference type="GO" id="GO:0000993">
    <property type="term" value="F:RNA polymerase II complex binding"/>
    <property type="evidence" value="ECO:0007669"/>
    <property type="project" value="InterPro"/>
</dbReference>
<dbReference type="AlphaFoldDB" id="A0A7E4ZYZ1"/>
<evidence type="ECO:0000313" key="3">
    <source>
        <dbReference type="WBParaSite" id="Pan_g3877.t1"/>
    </source>
</evidence>
<dbReference type="SMART" id="SM00582">
    <property type="entry name" value="RPR"/>
    <property type="match status" value="1"/>
</dbReference>
<keyword evidence="2" id="KW-1185">Reference proteome</keyword>
<dbReference type="SUPFAM" id="SSF48464">
    <property type="entry name" value="ENTH/VHS domain"/>
    <property type="match status" value="1"/>
</dbReference>
<proteinExistence type="predicted"/>
<dbReference type="PANTHER" id="PTHR15921">
    <property type="entry name" value="PRE-MRNA CLEAVAGE COMPLEX II"/>
    <property type="match status" value="1"/>
</dbReference>
<dbReference type="InterPro" id="IPR008942">
    <property type="entry name" value="ENTH_VHS"/>
</dbReference>
<dbReference type="GO" id="GO:0005849">
    <property type="term" value="C:mRNA cleavage factor complex"/>
    <property type="evidence" value="ECO:0007669"/>
    <property type="project" value="TreeGrafter"/>
</dbReference>
<reference evidence="3" key="2">
    <citation type="submission" date="2020-10" db="UniProtKB">
        <authorList>
            <consortium name="WormBaseParasite"/>
        </authorList>
    </citation>
    <scope>IDENTIFICATION</scope>
</reference>
<feature type="domain" description="CID" evidence="1">
    <location>
        <begin position="10"/>
        <end position="131"/>
    </location>
</feature>
<dbReference type="GO" id="GO:0005737">
    <property type="term" value="C:cytoplasm"/>
    <property type="evidence" value="ECO:0007669"/>
    <property type="project" value="TreeGrafter"/>
</dbReference>
<organism evidence="2 3">
    <name type="scientific">Panagrellus redivivus</name>
    <name type="common">Microworm</name>
    <dbReference type="NCBI Taxonomy" id="6233"/>
    <lineage>
        <taxon>Eukaryota</taxon>
        <taxon>Metazoa</taxon>
        <taxon>Ecdysozoa</taxon>
        <taxon>Nematoda</taxon>
        <taxon>Chromadorea</taxon>
        <taxon>Rhabditida</taxon>
        <taxon>Tylenchina</taxon>
        <taxon>Panagrolaimomorpha</taxon>
        <taxon>Panagrolaimoidea</taxon>
        <taxon>Panagrolaimidae</taxon>
        <taxon>Panagrellus</taxon>
    </lineage>
</organism>
<dbReference type="Proteomes" id="UP000492821">
    <property type="component" value="Unassembled WGS sequence"/>
</dbReference>
<name>A0A7E4ZYZ1_PANRE</name>
<dbReference type="WBParaSite" id="Pan_g3877.t1">
    <property type="protein sequence ID" value="Pan_g3877.t1"/>
    <property type="gene ID" value="Pan_g3877"/>
</dbReference>
<accession>A0A7E4ZYZ1</accession>
<dbReference type="InterPro" id="IPR045154">
    <property type="entry name" value="PCF11-like"/>
</dbReference>
<protein>
    <submittedName>
        <fullName evidence="3">CID domain-containing protein</fullName>
    </submittedName>
</protein>
<dbReference type="InterPro" id="IPR006569">
    <property type="entry name" value="CID_dom"/>
</dbReference>